<dbReference type="RefSeq" id="XP_044565639.1">
    <property type="nucleotide sequence ID" value="XM_044703264.1"/>
</dbReference>
<proteinExistence type="predicted"/>
<dbReference type="AlphaFoldDB" id="A0A6A5BZU2"/>
<dbReference type="VEuPathDB" id="AmoebaDB:FDP41_012714"/>
<feature type="compositionally biased region" description="Basic and acidic residues" evidence="1">
    <location>
        <begin position="1053"/>
        <end position="1071"/>
    </location>
</feature>
<dbReference type="VEuPathDB" id="AmoebaDB:NfTy_037290"/>
<dbReference type="InterPro" id="IPR036770">
    <property type="entry name" value="Ankyrin_rpt-contain_sf"/>
</dbReference>
<gene>
    <name evidence="2" type="ORF">FDP41_012714</name>
</gene>
<dbReference type="EMBL" id="VFQX01000016">
    <property type="protein sequence ID" value="KAF0980926.1"/>
    <property type="molecule type" value="Genomic_DNA"/>
</dbReference>
<dbReference type="OMA" id="NNDCIRF"/>
<feature type="compositionally biased region" description="Basic residues" evidence="1">
    <location>
        <begin position="1072"/>
        <end position="1088"/>
    </location>
</feature>
<reference evidence="2 3" key="1">
    <citation type="journal article" date="2019" name="Sci. Rep.">
        <title>Nanopore sequencing improves the draft genome of the human pathogenic amoeba Naegleria fowleri.</title>
        <authorList>
            <person name="Liechti N."/>
            <person name="Schurch N."/>
            <person name="Bruggmann R."/>
            <person name="Wittwer M."/>
        </authorList>
    </citation>
    <scope>NUCLEOTIDE SEQUENCE [LARGE SCALE GENOMIC DNA]</scope>
    <source>
        <strain evidence="2 3">ATCC 30894</strain>
    </source>
</reference>
<dbReference type="PANTHER" id="PTHR24118:SF99">
    <property type="entry name" value="POTE ANKYRIN DOMAIN FAMILY MEMBER 3C-RELATED"/>
    <property type="match status" value="1"/>
</dbReference>
<evidence type="ECO:0000313" key="2">
    <source>
        <dbReference type="EMBL" id="KAF0980926.1"/>
    </source>
</evidence>
<organism evidence="2 3">
    <name type="scientific">Naegleria fowleri</name>
    <name type="common">Brain eating amoeba</name>
    <dbReference type="NCBI Taxonomy" id="5763"/>
    <lineage>
        <taxon>Eukaryota</taxon>
        <taxon>Discoba</taxon>
        <taxon>Heterolobosea</taxon>
        <taxon>Tetramitia</taxon>
        <taxon>Eutetramitia</taxon>
        <taxon>Vahlkampfiidae</taxon>
        <taxon>Naegleria</taxon>
    </lineage>
</organism>
<protein>
    <submittedName>
        <fullName evidence="2">Uncharacterized protein</fullName>
    </submittedName>
</protein>
<dbReference type="SUPFAM" id="SSF48403">
    <property type="entry name" value="Ankyrin repeat"/>
    <property type="match status" value="1"/>
</dbReference>
<comment type="caution">
    <text evidence="2">The sequence shown here is derived from an EMBL/GenBank/DDBJ whole genome shotgun (WGS) entry which is preliminary data.</text>
</comment>
<feature type="region of interest" description="Disordered" evidence="1">
    <location>
        <begin position="1048"/>
        <end position="1088"/>
    </location>
</feature>
<dbReference type="PANTHER" id="PTHR24118">
    <property type="entry name" value="POTE ANKYRIN DOMAIN"/>
    <property type="match status" value="1"/>
</dbReference>
<dbReference type="SMART" id="SM00248">
    <property type="entry name" value="ANK"/>
    <property type="match status" value="3"/>
</dbReference>
<dbReference type="VEuPathDB" id="AmoebaDB:NF0038600"/>
<dbReference type="OrthoDB" id="539213at2759"/>
<evidence type="ECO:0000256" key="1">
    <source>
        <dbReference type="SAM" id="MobiDB-lite"/>
    </source>
</evidence>
<dbReference type="InterPro" id="IPR002110">
    <property type="entry name" value="Ankyrin_rpt"/>
</dbReference>
<dbReference type="Gene3D" id="1.25.40.20">
    <property type="entry name" value="Ankyrin repeat-containing domain"/>
    <property type="match status" value="2"/>
</dbReference>
<sequence>MNNDCIRFLGVLFPNIEKLILPCVNDRLRVPQRLLSSFPKLSHVQIFFLPPFNSWRSCYRQDVIDCQNLDYTFVQNFAKILRFKSDQSNLVSIPNNAKSEDVINTLKYFVETERFSLDKTDIITSLHPTSFTPSLIDYILQVHEKQQKAGYERITFTQERIMNSSLFFGLPDAIMDYMLETQFFKKLTSTESIISSSFVNSLLTSITSLKMAKLLFEQAEWPFVFDEVKNPLLILIANSRNTSVTSELISFFCNLKPGLISLGDENGIISNEVASLNILNLYLNMQKGLNADDSIIEALHRNGADITFVCPNTGNNFLHICPYSEYLAEHLPKEYFLAKNNRNNNPFERLLKRIEVDNDLTPDKVRLAIHVFCKAYKKYDISLDDLTFENDMSLLHKIISLQKSVAIPELVMADLNCNKTDNQGKTPLHLYIETCPEHTGFETAEILIDAMDVEVINKEDHSGKSPLCALLERYAPLPFASSFSFMYIRGPTEDNHLKIIELLLSKGADLNRSIQSLDGDVFVKGNIEHNRVIVLASLLYSAPIMAPTTLANVLKYWDNLNELLVTPTEVQGVKITPLCFMLSSWVYNSTKVLEMQKVFEGDHSILDKELLKKSIITLNDQQVDPVLYVLFNNPYIVDHIFQVLNAILFIPIQPNNTGMWWTYQECNRSDLCKALLGYQYEDLQFGTMNILHSVCKAKSENLLSHFLTMLTSNAPAQCSTLLASKTSKGYDVLDIISQYGIYNAGKMLITYAEQYLCDKIKWSKQNLRSAFSNHKYEFCFLILCENDELVDEFTLDELMEICIGYTLERTDYDKDFQVSIIDMLEFIFKRTNNEQKSKLNCLTKPFAITRFKPNQIRSDNFSRTLLWKAALVNATSACSKISRSIMERETIKRDISWLELSYWKGLNYLVAYIIQNDTSHRKRKQILTNSNLKASTVIEWITRKIQPKGATILHLLCEDLPSGRNYMPSVKHELLDDLLKFLDKTDQFDEVVNIQDDNGESPLFYAIRNQSCYEEFLRVSDLKLKNKEGKTVDQCYDVTFCAKYFEESSEAEEQQRMKDETDEEKKVIESKKKSKRSVTSKKQTKKKK</sequence>
<dbReference type="GeneID" id="68119929"/>
<evidence type="ECO:0000313" key="3">
    <source>
        <dbReference type="Proteomes" id="UP000444721"/>
    </source>
</evidence>
<accession>A0A6A5BZU2</accession>
<dbReference type="Proteomes" id="UP000444721">
    <property type="component" value="Unassembled WGS sequence"/>
</dbReference>
<name>A0A6A5BZU2_NAEFO</name>
<keyword evidence="3" id="KW-1185">Reference proteome</keyword>